<dbReference type="Proteomes" id="UP000606499">
    <property type="component" value="Unassembled WGS sequence"/>
</dbReference>
<keyword evidence="3" id="KW-1185">Reference proteome</keyword>
<accession>A0A923LW44</accession>
<dbReference type="Pfam" id="PF12728">
    <property type="entry name" value="HTH_17"/>
    <property type="match status" value="1"/>
</dbReference>
<dbReference type="RefSeq" id="WP_082397366.1">
    <property type="nucleotide sequence ID" value="NZ_JACOPL010000017.1"/>
</dbReference>
<organism evidence="2 3">
    <name type="scientific">Agathobaculum faecis</name>
    <dbReference type="NCBI Taxonomy" id="2763013"/>
    <lineage>
        <taxon>Bacteria</taxon>
        <taxon>Bacillati</taxon>
        <taxon>Bacillota</taxon>
        <taxon>Clostridia</taxon>
        <taxon>Eubacteriales</taxon>
        <taxon>Butyricicoccaceae</taxon>
        <taxon>Agathobaculum</taxon>
    </lineage>
</organism>
<evidence type="ECO:0000313" key="2">
    <source>
        <dbReference type="EMBL" id="MBC5726485.1"/>
    </source>
</evidence>
<dbReference type="AlphaFoldDB" id="A0A923LW44"/>
<comment type="caution">
    <text evidence="2">The sequence shown here is derived from an EMBL/GenBank/DDBJ whole genome shotgun (WGS) entry which is preliminary data.</text>
</comment>
<proteinExistence type="predicted"/>
<dbReference type="InterPro" id="IPR041657">
    <property type="entry name" value="HTH_17"/>
</dbReference>
<sequence length="64" mass="7292">MKRMAYEDYSDVPNAEQLAALLGISRASAYQLMNRADFPTLHIGKRKLAPKDKVLAWVDRQTMP</sequence>
<protein>
    <submittedName>
        <fullName evidence="2">Helix-turn-helix domain-containing protein</fullName>
    </submittedName>
</protein>
<reference evidence="2" key="1">
    <citation type="submission" date="2020-08" db="EMBL/GenBank/DDBJ databases">
        <title>Genome public.</title>
        <authorList>
            <person name="Liu C."/>
            <person name="Sun Q."/>
        </authorList>
    </citation>
    <scope>NUCLEOTIDE SEQUENCE</scope>
    <source>
        <strain evidence="2">NSJ-28</strain>
    </source>
</reference>
<feature type="domain" description="Helix-turn-helix" evidence="1">
    <location>
        <begin position="15"/>
        <end position="61"/>
    </location>
</feature>
<evidence type="ECO:0000313" key="3">
    <source>
        <dbReference type="Proteomes" id="UP000606499"/>
    </source>
</evidence>
<name>A0A923LW44_9FIRM</name>
<gene>
    <name evidence="2" type="ORF">H8S45_13595</name>
</gene>
<dbReference type="EMBL" id="JACOPL010000017">
    <property type="protein sequence ID" value="MBC5726485.1"/>
    <property type="molecule type" value="Genomic_DNA"/>
</dbReference>
<evidence type="ECO:0000259" key="1">
    <source>
        <dbReference type="Pfam" id="PF12728"/>
    </source>
</evidence>